<dbReference type="InterPro" id="IPR050471">
    <property type="entry name" value="AB_hydrolase"/>
</dbReference>
<organism evidence="2 3">
    <name type="scientific">Streptomyces spinosisporus</name>
    <dbReference type="NCBI Taxonomy" id="2927582"/>
    <lineage>
        <taxon>Bacteria</taxon>
        <taxon>Bacillati</taxon>
        <taxon>Actinomycetota</taxon>
        <taxon>Actinomycetes</taxon>
        <taxon>Kitasatosporales</taxon>
        <taxon>Streptomycetaceae</taxon>
        <taxon>Streptomyces</taxon>
    </lineage>
</organism>
<reference evidence="2" key="1">
    <citation type="submission" date="2022-03" db="EMBL/GenBank/DDBJ databases">
        <title>Streptomyces 7R015 and 7R016 isolated from Barleria lupulina in Thailand.</title>
        <authorList>
            <person name="Kanchanasin P."/>
            <person name="Phongsopitanun W."/>
            <person name="Tanasupawat S."/>
        </authorList>
    </citation>
    <scope>NUCLEOTIDE SEQUENCE</scope>
    <source>
        <strain evidence="2">7R016</strain>
    </source>
</reference>
<dbReference type="Gene3D" id="3.40.50.1820">
    <property type="entry name" value="alpha/beta hydrolase"/>
    <property type="match status" value="1"/>
</dbReference>
<sequence>MTERVVEVDGIELCVESFGDPSQPPVLLVMGTGASMLWWEDGFCRMLAEGGRFVIRYDHRDTGRSVTYEVGRPGYTGADLVADAARVLDAHEIPAAHIVGVSAGGALAQLLALDHPDRVSSLVLISTSCAVSIDCELPPPTEEFMRFFSDAHVDWSDTGSVIDHQVAYARVLAGGRRPFDEAAARSLVRRDVERAHDFMAVRNHDALPDGELPDAPLSSIAAPTLVIHGSADPLFPLRHGEVLAEHIPGARMLTLPDAGHGVERADWTTIAAAILEHTAANGRQ</sequence>
<dbReference type="RefSeq" id="WP_242711678.1">
    <property type="nucleotide sequence ID" value="NZ_JALDAX010000011.1"/>
</dbReference>
<feature type="domain" description="AB hydrolase-1" evidence="1">
    <location>
        <begin position="24"/>
        <end position="157"/>
    </location>
</feature>
<accession>A0ABS9XN76</accession>
<evidence type="ECO:0000259" key="1">
    <source>
        <dbReference type="Pfam" id="PF00561"/>
    </source>
</evidence>
<evidence type="ECO:0000313" key="2">
    <source>
        <dbReference type="EMBL" id="MCI3243483.1"/>
    </source>
</evidence>
<dbReference type="PRINTS" id="PR00111">
    <property type="entry name" value="ABHYDROLASE"/>
</dbReference>
<dbReference type="Proteomes" id="UP001165270">
    <property type="component" value="Unassembled WGS sequence"/>
</dbReference>
<protein>
    <submittedName>
        <fullName evidence="2">Alpha/beta fold hydrolase</fullName>
    </submittedName>
</protein>
<dbReference type="InterPro" id="IPR029058">
    <property type="entry name" value="AB_hydrolase_fold"/>
</dbReference>
<name>A0ABS9XN76_9ACTN</name>
<gene>
    <name evidence="2" type="ORF">MQN93_27540</name>
</gene>
<keyword evidence="2" id="KW-0378">Hydrolase</keyword>
<dbReference type="InterPro" id="IPR000073">
    <property type="entry name" value="AB_hydrolase_1"/>
</dbReference>
<dbReference type="Pfam" id="PF00561">
    <property type="entry name" value="Abhydrolase_1"/>
    <property type="match status" value="2"/>
</dbReference>
<evidence type="ECO:0000313" key="3">
    <source>
        <dbReference type="Proteomes" id="UP001165270"/>
    </source>
</evidence>
<comment type="caution">
    <text evidence="2">The sequence shown here is derived from an EMBL/GenBank/DDBJ whole genome shotgun (WGS) entry which is preliminary data.</text>
</comment>
<dbReference type="EMBL" id="JALDAX010000011">
    <property type="protein sequence ID" value="MCI3243483.1"/>
    <property type="molecule type" value="Genomic_DNA"/>
</dbReference>
<dbReference type="PANTHER" id="PTHR43433">
    <property type="entry name" value="HYDROLASE, ALPHA/BETA FOLD FAMILY PROTEIN"/>
    <property type="match status" value="1"/>
</dbReference>
<dbReference type="SUPFAM" id="SSF53474">
    <property type="entry name" value="alpha/beta-Hydrolases"/>
    <property type="match status" value="1"/>
</dbReference>
<feature type="domain" description="AB hydrolase-1" evidence="1">
    <location>
        <begin position="214"/>
        <end position="260"/>
    </location>
</feature>
<proteinExistence type="predicted"/>
<dbReference type="GO" id="GO:0016787">
    <property type="term" value="F:hydrolase activity"/>
    <property type="evidence" value="ECO:0007669"/>
    <property type="project" value="UniProtKB-KW"/>
</dbReference>
<keyword evidence="3" id="KW-1185">Reference proteome</keyword>
<dbReference type="PANTHER" id="PTHR43433:SF5">
    <property type="entry name" value="AB HYDROLASE-1 DOMAIN-CONTAINING PROTEIN"/>
    <property type="match status" value="1"/>
</dbReference>